<sequence>MDKTISVIGHTAYDHLFEVTRFPEPNSSIPINDYHLYFGGGAANIAAGLAVLGAKSQLISPIGSDFAGSKYEKYLQGLGLDISLMYHIEYEKTASAFIYTDDEHNQITYFYWGASKHFPELIPPELPFVHLATADPIFNSRAAQKADFVSFDPGQDLIRYSKECLEIILSNTDILFTNRHEIERLGQIIGCTREMLETDIPVVVVTHDKSGSEICKDGERIFIPPIQVQAVDPTGAGDAYRVGFLVAYTRGYPLEICGRIGSTTASFVVEKVGCQTNLCTWDQMQERFNYYYEEFRI</sequence>
<accession>A0AC61SE80</accession>
<dbReference type="Proteomes" id="UP000315423">
    <property type="component" value="Unassembled WGS sequence"/>
</dbReference>
<keyword evidence="1" id="KW-0418">Kinase</keyword>
<gene>
    <name evidence="1" type="ORF">C5S46_00120</name>
</gene>
<dbReference type="EMBL" id="QYBA01000005">
    <property type="protein sequence ID" value="TKY92529.1"/>
    <property type="molecule type" value="Genomic_DNA"/>
</dbReference>
<reference evidence="1" key="1">
    <citation type="submission" date="2018-09" db="EMBL/GenBank/DDBJ databases">
        <title>A genomic encyclopedia of anaerobic methanotrophic archaea.</title>
        <authorList>
            <person name="Skennerton C.T."/>
            <person name="Chadwick G.L."/>
            <person name="Laso-Perez R."/>
            <person name="Leu A.O."/>
            <person name="Speth D.R."/>
            <person name="Yu H."/>
            <person name="Morgan-Lang C."/>
            <person name="Hatzenpichler R."/>
            <person name="Goudeau D."/>
            <person name="Malmstrom R."/>
            <person name="Woyke T."/>
            <person name="Hallam S."/>
            <person name="Tyson G.W."/>
            <person name="Wegener G."/>
            <person name="Boetius A."/>
            <person name="Orphan V.J."/>
        </authorList>
    </citation>
    <scope>NUCLEOTIDE SEQUENCE</scope>
    <source>
        <strain evidence="1">CONS3730D10UFb2</strain>
    </source>
</reference>
<name>A0AC61SE80_9EURY</name>
<evidence type="ECO:0000313" key="2">
    <source>
        <dbReference type="Proteomes" id="UP000315423"/>
    </source>
</evidence>
<organism evidence="1 2">
    <name type="scientific">Candidatus Methanomarinus sp</name>
    <dbReference type="NCBI Taxonomy" id="3386244"/>
    <lineage>
        <taxon>Archaea</taxon>
        <taxon>Methanobacteriati</taxon>
        <taxon>Methanobacteriota</taxon>
        <taxon>Stenosarchaea group</taxon>
        <taxon>Methanomicrobia</taxon>
        <taxon>Methanosarcinales</taxon>
        <taxon>ANME-2 cluster</taxon>
        <taxon>Candidatus Methanocomedenaceae</taxon>
        <taxon>Candidatus Methanomarinus</taxon>
    </lineage>
</organism>
<proteinExistence type="predicted"/>
<protein>
    <submittedName>
        <fullName evidence="1">Carbohydrate kinase family protein</fullName>
    </submittedName>
</protein>
<keyword evidence="1" id="KW-0808">Transferase</keyword>
<comment type="caution">
    <text evidence="1">The sequence shown here is derived from an EMBL/GenBank/DDBJ whole genome shotgun (WGS) entry which is preliminary data.</text>
</comment>
<evidence type="ECO:0000313" key="1">
    <source>
        <dbReference type="EMBL" id="TKY92529.1"/>
    </source>
</evidence>